<reference evidence="9 10" key="1">
    <citation type="submission" date="2018-05" db="EMBL/GenBank/DDBJ databases">
        <title>Genomic Encyclopedia of Type Strains, Phase IV (KMG-IV): sequencing the most valuable type-strain genomes for metagenomic binning, comparative biology and taxonomic classification.</title>
        <authorList>
            <person name="Goeker M."/>
        </authorList>
    </citation>
    <scope>NUCLEOTIDE SEQUENCE [LARGE SCALE GENOMIC DNA]</scope>
    <source>
        <strain evidence="9 10">DSM 24906</strain>
    </source>
</reference>
<feature type="transmembrane region" description="Helical" evidence="7">
    <location>
        <begin position="224"/>
        <end position="242"/>
    </location>
</feature>
<dbReference type="InterPro" id="IPR035906">
    <property type="entry name" value="MetI-like_sf"/>
</dbReference>
<accession>A0AA45C4F7</accession>
<evidence type="ECO:0000313" key="10">
    <source>
        <dbReference type="Proteomes" id="UP000245921"/>
    </source>
</evidence>
<dbReference type="Pfam" id="PF00528">
    <property type="entry name" value="BPD_transp_1"/>
    <property type="match status" value="1"/>
</dbReference>
<evidence type="ECO:0000256" key="7">
    <source>
        <dbReference type="RuleBase" id="RU363032"/>
    </source>
</evidence>
<dbReference type="AlphaFoldDB" id="A0AA45C4F7"/>
<dbReference type="InterPro" id="IPR000515">
    <property type="entry name" value="MetI-like"/>
</dbReference>
<evidence type="ECO:0000256" key="5">
    <source>
        <dbReference type="ARBA" id="ARBA00022989"/>
    </source>
</evidence>
<dbReference type="PANTHER" id="PTHR30151:SF0">
    <property type="entry name" value="ABC TRANSPORTER PERMEASE PROTEIN MJ0413-RELATED"/>
    <property type="match status" value="1"/>
</dbReference>
<feature type="transmembrane region" description="Helical" evidence="7">
    <location>
        <begin position="66"/>
        <end position="89"/>
    </location>
</feature>
<evidence type="ECO:0000256" key="3">
    <source>
        <dbReference type="ARBA" id="ARBA00022475"/>
    </source>
</evidence>
<comment type="similarity">
    <text evidence="7">Belongs to the binding-protein-dependent transport system permease family.</text>
</comment>
<evidence type="ECO:0000313" key="9">
    <source>
        <dbReference type="EMBL" id="PWJ85142.1"/>
    </source>
</evidence>
<comment type="caution">
    <text evidence="9">The sequence shown here is derived from an EMBL/GenBank/DDBJ whole genome shotgun (WGS) entry which is preliminary data.</text>
</comment>
<feature type="transmembrane region" description="Helical" evidence="7">
    <location>
        <begin position="126"/>
        <end position="143"/>
    </location>
</feature>
<evidence type="ECO:0000256" key="6">
    <source>
        <dbReference type="ARBA" id="ARBA00023136"/>
    </source>
</evidence>
<feature type="domain" description="ABC transmembrane type-1" evidence="8">
    <location>
        <begin position="62"/>
        <end position="242"/>
    </location>
</feature>
<comment type="subcellular location">
    <subcellularLocation>
        <location evidence="1 7">Cell membrane</location>
        <topology evidence="1 7">Multi-pass membrane protein</topology>
    </subcellularLocation>
</comment>
<evidence type="ECO:0000259" key="8">
    <source>
        <dbReference type="PROSITE" id="PS50928"/>
    </source>
</evidence>
<gene>
    <name evidence="9" type="ORF">C7380_1354</name>
</gene>
<keyword evidence="6 7" id="KW-0472">Membrane</keyword>
<dbReference type="SUPFAM" id="SSF161098">
    <property type="entry name" value="MetI-like"/>
    <property type="match status" value="1"/>
</dbReference>
<dbReference type="RefSeq" id="WP_109606669.1">
    <property type="nucleotide sequence ID" value="NZ_QGGI01000035.1"/>
</dbReference>
<dbReference type="GO" id="GO:0005886">
    <property type="term" value="C:plasma membrane"/>
    <property type="evidence" value="ECO:0007669"/>
    <property type="project" value="UniProtKB-SubCell"/>
</dbReference>
<keyword evidence="3" id="KW-1003">Cell membrane</keyword>
<sequence length="250" mass="29190">MMNFIIKFKNNKYIYSILGVAIFLFLWQFFSSFYKPIILPSPLYTFETLLSMIFQKDTWYNIWLSFLRLFAGYFLSMILGTFLGFFMGLNEKINMFFNPMIVMLQTTPNISWILIAIIWFGLNSKIVVFTILISILPIFVINTREGVKSTDEELLQMSYVYKFSDFRRFTHIYLPSVKPYIASASIITIERGWKIGAMAELLSLDTGIGAGLYWARNNLQTEKIFAWTIILVSLGYISSMILKKIIKKFI</sequence>
<evidence type="ECO:0000256" key="4">
    <source>
        <dbReference type="ARBA" id="ARBA00022692"/>
    </source>
</evidence>
<dbReference type="PANTHER" id="PTHR30151">
    <property type="entry name" value="ALKANE SULFONATE ABC TRANSPORTER-RELATED, MEMBRANE SUBUNIT"/>
    <property type="match status" value="1"/>
</dbReference>
<proteinExistence type="inferred from homology"/>
<keyword evidence="4 7" id="KW-0812">Transmembrane</keyword>
<dbReference type="EMBL" id="QGGI01000035">
    <property type="protein sequence ID" value="PWJ85142.1"/>
    <property type="molecule type" value="Genomic_DNA"/>
</dbReference>
<keyword evidence="10" id="KW-1185">Reference proteome</keyword>
<feature type="transmembrane region" description="Helical" evidence="7">
    <location>
        <begin position="12"/>
        <end position="30"/>
    </location>
</feature>
<dbReference type="PROSITE" id="PS50928">
    <property type="entry name" value="ABC_TM1"/>
    <property type="match status" value="1"/>
</dbReference>
<evidence type="ECO:0000256" key="2">
    <source>
        <dbReference type="ARBA" id="ARBA00022448"/>
    </source>
</evidence>
<dbReference type="Proteomes" id="UP000245921">
    <property type="component" value="Unassembled WGS sequence"/>
</dbReference>
<keyword evidence="5 7" id="KW-1133">Transmembrane helix</keyword>
<dbReference type="Gene3D" id="1.10.3720.10">
    <property type="entry name" value="MetI-like"/>
    <property type="match status" value="1"/>
</dbReference>
<keyword evidence="2 7" id="KW-0813">Transport</keyword>
<name>A0AA45C4F7_9BACT</name>
<dbReference type="GO" id="GO:0055085">
    <property type="term" value="P:transmembrane transport"/>
    <property type="evidence" value="ECO:0007669"/>
    <property type="project" value="InterPro"/>
</dbReference>
<evidence type="ECO:0000256" key="1">
    <source>
        <dbReference type="ARBA" id="ARBA00004651"/>
    </source>
</evidence>
<organism evidence="9 10">
    <name type="scientific">Oceanotoga teriensis</name>
    <dbReference type="NCBI Taxonomy" id="515440"/>
    <lineage>
        <taxon>Bacteria</taxon>
        <taxon>Thermotogati</taxon>
        <taxon>Thermotogota</taxon>
        <taxon>Thermotogae</taxon>
        <taxon>Petrotogales</taxon>
        <taxon>Petrotogaceae</taxon>
        <taxon>Oceanotoga</taxon>
    </lineage>
</organism>
<protein>
    <submittedName>
        <fullName evidence="9">NitT/TauT family transport system permease protein</fullName>
    </submittedName>
</protein>